<dbReference type="AlphaFoldDB" id="A0AA39FTW6"/>
<evidence type="ECO:0000313" key="2">
    <source>
        <dbReference type="EMBL" id="KAK0175521.1"/>
    </source>
</evidence>
<accession>A0AA39FTW6</accession>
<reference evidence="2" key="2">
    <citation type="submission" date="2023-03" db="EMBL/GenBank/DDBJ databases">
        <authorList>
            <person name="Inwood S.N."/>
            <person name="Skelly J.G."/>
            <person name="Guhlin J."/>
            <person name="Harrop T.W.R."/>
            <person name="Goldson S.G."/>
            <person name="Dearden P.K."/>
        </authorList>
    </citation>
    <scope>NUCLEOTIDE SEQUENCE</scope>
    <source>
        <strain evidence="2">Lincoln</strain>
        <tissue evidence="2">Whole body</tissue>
    </source>
</reference>
<name>A0AA39FTW6_MICHY</name>
<evidence type="ECO:0000256" key="1">
    <source>
        <dbReference type="SAM" id="MobiDB-lite"/>
    </source>
</evidence>
<dbReference type="Proteomes" id="UP001168972">
    <property type="component" value="Unassembled WGS sequence"/>
</dbReference>
<reference evidence="2" key="1">
    <citation type="journal article" date="2023" name="bioRxiv">
        <title>Scaffold-level genome assemblies of two parasitoid biocontrol wasps reveal the parthenogenesis mechanism and an associated novel virus.</title>
        <authorList>
            <person name="Inwood S."/>
            <person name="Skelly J."/>
            <person name="Guhlin J."/>
            <person name="Harrop T."/>
            <person name="Goldson S."/>
            <person name="Dearden P."/>
        </authorList>
    </citation>
    <scope>NUCLEOTIDE SEQUENCE</scope>
    <source>
        <strain evidence="2">Lincoln</strain>
        <tissue evidence="2">Whole body</tissue>
    </source>
</reference>
<comment type="caution">
    <text evidence="2">The sequence shown here is derived from an EMBL/GenBank/DDBJ whole genome shotgun (WGS) entry which is preliminary data.</text>
</comment>
<proteinExistence type="predicted"/>
<keyword evidence="3" id="KW-1185">Reference proteome</keyword>
<sequence>MPRVLHEKKEGKELNIMDEQSLQLARAMVDLDVNEKKPKSIISRMQDKQQAFSRSELSVEQAEPRR</sequence>
<gene>
    <name evidence="2" type="ORF">PV327_009266</name>
</gene>
<evidence type="ECO:0000313" key="3">
    <source>
        <dbReference type="Proteomes" id="UP001168972"/>
    </source>
</evidence>
<organism evidence="2 3">
    <name type="scientific">Microctonus hyperodae</name>
    <name type="common">Parasitoid wasp</name>
    <dbReference type="NCBI Taxonomy" id="165561"/>
    <lineage>
        <taxon>Eukaryota</taxon>
        <taxon>Metazoa</taxon>
        <taxon>Ecdysozoa</taxon>
        <taxon>Arthropoda</taxon>
        <taxon>Hexapoda</taxon>
        <taxon>Insecta</taxon>
        <taxon>Pterygota</taxon>
        <taxon>Neoptera</taxon>
        <taxon>Endopterygota</taxon>
        <taxon>Hymenoptera</taxon>
        <taxon>Apocrita</taxon>
        <taxon>Ichneumonoidea</taxon>
        <taxon>Braconidae</taxon>
        <taxon>Euphorinae</taxon>
        <taxon>Microctonus</taxon>
    </lineage>
</organism>
<feature type="region of interest" description="Disordered" evidence="1">
    <location>
        <begin position="44"/>
        <end position="66"/>
    </location>
</feature>
<feature type="compositionally biased region" description="Polar residues" evidence="1">
    <location>
        <begin position="48"/>
        <end position="58"/>
    </location>
</feature>
<dbReference type="EMBL" id="JAQQBR010000005">
    <property type="protein sequence ID" value="KAK0175521.1"/>
    <property type="molecule type" value="Genomic_DNA"/>
</dbReference>
<protein>
    <submittedName>
        <fullName evidence="2">Uncharacterized protein</fullName>
    </submittedName>
</protein>